<sequence>MYDNSAMENLIKSMEITSKFRETQFDKVKAGIAANSEVISVDRVDMKAGTPTPTGFVMNIQPSEAEAGFTIRLAPTAEPYALKMRITVEWAPTIRNMSYQRLSVSLKLSEEVLDN</sequence>
<evidence type="ECO:0000313" key="1">
    <source>
        <dbReference type="EMBL" id="KAI4366588.1"/>
    </source>
</evidence>
<organism evidence="1 2">
    <name type="scientific">Melastoma candidum</name>
    <dbReference type="NCBI Taxonomy" id="119954"/>
    <lineage>
        <taxon>Eukaryota</taxon>
        <taxon>Viridiplantae</taxon>
        <taxon>Streptophyta</taxon>
        <taxon>Embryophyta</taxon>
        <taxon>Tracheophyta</taxon>
        <taxon>Spermatophyta</taxon>
        <taxon>Magnoliopsida</taxon>
        <taxon>eudicotyledons</taxon>
        <taxon>Gunneridae</taxon>
        <taxon>Pentapetalae</taxon>
        <taxon>rosids</taxon>
        <taxon>malvids</taxon>
        <taxon>Myrtales</taxon>
        <taxon>Melastomataceae</taxon>
        <taxon>Melastomatoideae</taxon>
        <taxon>Melastomateae</taxon>
        <taxon>Melastoma</taxon>
    </lineage>
</organism>
<dbReference type="Proteomes" id="UP001057402">
    <property type="component" value="Chromosome 6"/>
</dbReference>
<proteinExistence type="predicted"/>
<evidence type="ECO:0000313" key="2">
    <source>
        <dbReference type="Proteomes" id="UP001057402"/>
    </source>
</evidence>
<protein>
    <submittedName>
        <fullName evidence="1">Uncharacterized protein</fullName>
    </submittedName>
</protein>
<reference evidence="2" key="1">
    <citation type="journal article" date="2023" name="Front. Plant Sci.">
        <title>Chromosomal-level genome assembly of Melastoma candidum provides insights into trichome evolution.</title>
        <authorList>
            <person name="Zhong Y."/>
            <person name="Wu W."/>
            <person name="Sun C."/>
            <person name="Zou P."/>
            <person name="Liu Y."/>
            <person name="Dai S."/>
            <person name="Zhou R."/>
        </authorList>
    </citation>
    <scope>NUCLEOTIDE SEQUENCE [LARGE SCALE GENOMIC DNA]</scope>
</reference>
<name>A0ACB9QKA7_9MYRT</name>
<accession>A0ACB9QKA7</accession>
<gene>
    <name evidence="1" type="ORF">MLD38_022449</name>
</gene>
<keyword evidence="2" id="KW-1185">Reference proteome</keyword>
<dbReference type="EMBL" id="CM042885">
    <property type="protein sequence ID" value="KAI4366588.1"/>
    <property type="molecule type" value="Genomic_DNA"/>
</dbReference>
<comment type="caution">
    <text evidence="1">The sequence shown here is derived from an EMBL/GenBank/DDBJ whole genome shotgun (WGS) entry which is preliminary data.</text>
</comment>